<evidence type="ECO:0000259" key="2">
    <source>
        <dbReference type="Pfam" id="PF19780"/>
    </source>
</evidence>
<dbReference type="Proteomes" id="UP000198339">
    <property type="component" value="Unassembled WGS sequence"/>
</dbReference>
<proteinExistence type="predicted"/>
<dbReference type="EMBL" id="FZPA01000008">
    <property type="protein sequence ID" value="SNS97760.1"/>
    <property type="molecule type" value="Genomic_DNA"/>
</dbReference>
<evidence type="ECO:0000313" key="3">
    <source>
        <dbReference type="EMBL" id="SNS97760.1"/>
    </source>
</evidence>
<accession>A0A239IVV2</accession>
<gene>
    <name evidence="3" type="ORF">SAMN06295955_108191</name>
</gene>
<dbReference type="OrthoDB" id="5382295at2"/>
<dbReference type="Pfam" id="PF19780">
    <property type="entry name" value="DUF6265"/>
    <property type="match status" value="1"/>
</dbReference>
<dbReference type="InterPro" id="IPR046232">
    <property type="entry name" value="DUF6265"/>
</dbReference>
<feature type="signal peptide" evidence="1">
    <location>
        <begin position="1"/>
        <end position="20"/>
    </location>
</feature>
<dbReference type="AlphaFoldDB" id="A0A239IVV2"/>
<evidence type="ECO:0000256" key="1">
    <source>
        <dbReference type="SAM" id="SignalP"/>
    </source>
</evidence>
<reference evidence="3 4" key="1">
    <citation type="submission" date="2017-06" db="EMBL/GenBank/DDBJ databases">
        <authorList>
            <person name="Kim H.J."/>
            <person name="Triplett B.A."/>
        </authorList>
    </citation>
    <scope>NUCLEOTIDE SEQUENCE [LARGE SCALE GENOMIC DNA]</scope>
    <source>
        <strain evidence="3 4">DS15</strain>
    </source>
</reference>
<feature type="chain" id="PRO_5011969398" description="DUF6265 domain-containing protein" evidence="1">
    <location>
        <begin position="21"/>
        <end position="147"/>
    </location>
</feature>
<feature type="domain" description="DUF6265" evidence="2">
    <location>
        <begin position="26"/>
        <end position="132"/>
    </location>
</feature>
<protein>
    <recommendedName>
        <fullName evidence="2">DUF6265 domain-containing protein</fullName>
    </recommendedName>
</protein>
<dbReference type="RefSeq" id="WP_089216291.1">
    <property type="nucleotide sequence ID" value="NZ_FZPA01000008.1"/>
</dbReference>
<organism evidence="3 4">
    <name type="scientific">Sphingopyxis indica</name>
    <dbReference type="NCBI Taxonomy" id="436663"/>
    <lineage>
        <taxon>Bacteria</taxon>
        <taxon>Pseudomonadati</taxon>
        <taxon>Pseudomonadota</taxon>
        <taxon>Alphaproteobacteria</taxon>
        <taxon>Sphingomonadales</taxon>
        <taxon>Sphingomonadaceae</taxon>
        <taxon>Sphingopyxis</taxon>
    </lineage>
</organism>
<keyword evidence="4" id="KW-1185">Reference proteome</keyword>
<keyword evidence="1" id="KW-0732">Signal</keyword>
<name>A0A239IVV2_9SPHN</name>
<sequence length="147" mass="16224">MKIQAMLAAIALTASAPACAQVADLAWLSGEWMSDAGGVWTEERWSIPRGGMMLGTSLSVKADKVLEFEFLRIETDRYGKPTYVAQPRGGSPVYFPLIRMESGSATFENPKHDFPQRITYIRDGQALTATISLMDGSNAISWTFNQR</sequence>
<evidence type="ECO:0000313" key="4">
    <source>
        <dbReference type="Proteomes" id="UP000198339"/>
    </source>
</evidence>